<sequence length="434" mass="46160">MKRFLLWLISVALGVVVLLAAVMGVSYAFTTEGGCPDGAAQFGGQALEPNGSCWQVPLLGGQLDKVFASPSTLTVQKLGVLYTAHPELTLPDWTGYTALTIQNAAGDVLFAGSAGEYQNFLFPANGEYKAELTAWRVPKGGVITQFEGGSTGQLRKNLGLERPAKPTGWYRYSFRFTLQASAEVELSAERVEQGGTVGVRISGMTGDAVPTIETDLGSVQCVRAAEGWRAYIPAAYNASSGGHEVNITVNGETITRTLTVLPKDFGTAEVEAEEPAPESANAQFRSAIWPLYEAAATAKQWQGGFVPPAEDSMTLVDYGQIKVTNGQQGSRSNSTKLYTIPGAPCRAAANGTVMFAGSLELTGNTVVIDHGCGLRSYLYGLQEISVSRGQTVEKGQAVGALGEELTMDFKLGSRSVNPRLLFQTSGGLFWKEND</sequence>
<evidence type="ECO:0000313" key="4">
    <source>
        <dbReference type="Proteomes" id="UP000095649"/>
    </source>
</evidence>
<evidence type="ECO:0000313" key="3">
    <source>
        <dbReference type="EMBL" id="CUN18626.1"/>
    </source>
</evidence>
<dbReference type="CDD" id="cd12797">
    <property type="entry name" value="M23_peptidase"/>
    <property type="match status" value="1"/>
</dbReference>
<dbReference type="PANTHER" id="PTHR21666:SF289">
    <property type="entry name" value="L-ALA--D-GLU ENDOPEPTIDASE"/>
    <property type="match status" value="1"/>
</dbReference>
<dbReference type="EMBL" id="CYXN01000026">
    <property type="protein sequence ID" value="CUN18626.1"/>
    <property type="molecule type" value="Genomic_DNA"/>
</dbReference>
<dbReference type="SUPFAM" id="SSF51261">
    <property type="entry name" value="Duplicated hybrid motif"/>
    <property type="match status" value="1"/>
</dbReference>
<dbReference type="AlphaFoldDB" id="A0A173UWE5"/>
<dbReference type="InterPro" id="IPR016047">
    <property type="entry name" value="M23ase_b-sheet_dom"/>
</dbReference>
<feature type="domain" description="M23ase beta-sheet core" evidence="2">
    <location>
        <begin position="337"/>
        <end position="405"/>
    </location>
</feature>
<dbReference type="RefSeq" id="WP_055186670.1">
    <property type="nucleotide sequence ID" value="NZ_CYXN01000026.1"/>
</dbReference>
<gene>
    <name evidence="3" type="ORF">ERS852582_02335</name>
</gene>
<reference evidence="3 4" key="1">
    <citation type="submission" date="2015-09" db="EMBL/GenBank/DDBJ databases">
        <authorList>
            <consortium name="Pathogen Informatics"/>
        </authorList>
    </citation>
    <scope>NUCLEOTIDE SEQUENCE [LARGE SCALE GENOMIC DNA]</scope>
    <source>
        <strain evidence="3 4">2789STDY5834970</strain>
    </source>
</reference>
<evidence type="ECO:0000259" key="2">
    <source>
        <dbReference type="Pfam" id="PF01551"/>
    </source>
</evidence>
<name>A0A173UWE5_9FIRM</name>
<organism evidence="3 4">
    <name type="scientific">Faecalibacterium prausnitzii</name>
    <dbReference type="NCBI Taxonomy" id="853"/>
    <lineage>
        <taxon>Bacteria</taxon>
        <taxon>Bacillati</taxon>
        <taxon>Bacillota</taxon>
        <taxon>Clostridia</taxon>
        <taxon>Eubacteriales</taxon>
        <taxon>Oscillospiraceae</taxon>
        <taxon>Faecalibacterium</taxon>
    </lineage>
</organism>
<dbReference type="GO" id="GO:0004222">
    <property type="term" value="F:metalloendopeptidase activity"/>
    <property type="evidence" value="ECO:0007669"/>
    <property type="project" value="TreeGrafter"/>
</dbReference>
<dbReference type="Pfam" id="PF01551">
    <property type="entry name" value="Peptidase_M23"/>
    <property type="match status" value="1"/>
</dbReference>
<dbReference type="Proteomes" id="UP000095649">
    <property type="component" value="Unassembled WGS sequence"/>
</dbReference>
<protein>
    <submittedName>
        <fullName evidence="3">Membrane-bound metallopeptidase</fullName>
    </submittedName>
</protein>
<keyword evidence="1" id="KW-0732">Signal</keyword>
<proteinExistence type="predicted"/>
<dbReference type="OrthoDB" id="9805799at2"/>
<dbReference type="InterPro" id="IPR011055">
    <property type="entry name" value="Dup_hybrid_motif"/>
</dbReference>
<dbReference type="Gene3D" id="2.70.70.10">
    <property type="entry name" value="Glucose Permease (Domain IIA)"/>
    <property type="match status" value="1"/>
</dbReference>
<dbReference type="PANTHER" id="PTHR21666">
    <property type="entry name" value="PEPTIDASE-RELATED"/>
    <property type="match status" value="1"/>
</dbReference>
<evidence type="ECO:0000256" key="1">
    <source>
        <dbReference type="ARBA" id="ARBA00022729"/>
    </source>
</evidence>
<dbReference type="InterPro" id="IPR050570">
    <property type="entry name" value="Cell_wall_metabolism_enzyme"/>
</dbReference>
<accession>A0A173UWE5</accession>